<dbReference type="AlphaFoldDB" id="A0A653D8C9"/>
<dbReference type="EMBL" id="CAACVG010010705">
    <property type="protein sequence ID" value="VEN56432.1"/>
    <property type="molecule type" value="Genomic_DNA"/>
</dbReference>
<sequence length="32" mass="3491">MTTNAPRADSYSDVNLSDDESTPLTENIYGGR</sequence>
<protein>
    <submittedName>
        <fullName evidence="2">Uncharacterized protein</fullName>
    </submittedName>
</protein>
<dbReference type="Proteomes" id="UP000410492">
    <property type="component" value="Unassembled WGS sequence"/>
</dbReference>
<evidence type="ECO:0000256" key="1">
    <source>
        <dbReference type="SAM" id="MobiDB-lite"/>
    </source>
</evidence>
<gene>
    <name evidence="2" type="ORF">CALMAC_LOCUS15328</name>
</gene>
<evidence type="ECO:0000313" key="2">
    <source>
        <dbReference type="EMBL" id="VEN56432.1"/>
    </source>
</evidence>
<keyword evidence="3" id="KW-1185">Reference proteome</keyword>
<proteinExistence type="predicted"/>
<evidence type="ECO:0000313" key="3">
    <source>
        <dbReference type="Proteomes" id="UP000410492"/>
    </source>
</evidence>
<dbReference type="OrthoDB" id="10271968at2759"/>
<accession>A0A653D8C9</accession>
<feature type="region of interest" description="Disordered" evidence="1">
    <location>
        <begin position="1"/>
        <end position="32"/>
    </location>
</feature>
<name>A0A653D8C9_CALMS</name>
<organism evidence="2 3">
    <name type="scientific">Callosobruchus maculatus</name>
    <name type="common">Southern cowpea weevil</name>
    <name type="synonym">Pulse bruchid</name>
    <dbReference type="NCBI Taxonomy" id="64391"/>
    <lineage>
        <taxon>Eukaryota</taxon>
        <taxon>Metazoa</taxon>
        <taxon>Ecdysozoa</taxon>
        <taxon>Arthropoda</taxon>
        <taxon>Hexapoda</taxon>
        <taxon>Insecta</taxon>
        <taxon>Pterygota</taxon>
        <taxon>Neoptera</taxon>
        <taxon>Endopterygota</taxon>
        <taxon>Coleoptera</taxon>
        <taxon>Polyphaga</taxon>
        <taxon>Cucujiformia</taxon>
        <taxon>Chrysomeloidea</taxon>
        <taxon>Chrysomelidae</taxon>
        <taxon>Bruchinae</taxon>
        <taxon>Bruchini</taxon>
        <taxon>Callosobruchus</taxon>
    </lineage>
</organism>
<reference evidence="2 3" key="1">
    <citation type="submission" date="2019-01" db="EMBL/GenBank/DDBJ databases">
        <authorList>
            <person name="Sayadi A."/>
        </authorList>
    </citation>
    <scope>NUCLEOTIDE SEQUENCE [LARGE SCALE GENOMIC DNA]</scope>
</reference>